<feature type="region of interest" description="Disordered" evidence="1">
    <location>
        <begin position="31"/>
        <end position="102"/>
    </location>
</feature>
<accession>A0A317RDY5</accession>
<evidence type="ECO:0000259" key="3">
    <source>
        <dbReference type="Pfam" id="PF13628"/>
    </source>
</evidence>
<dbReference type="AlphaFoldDB" id="A0A317RDY5"/>
<dbReference type="Pfam" id="PF13628">
    <property type="entry name" value="DUF4142"/>
    <property type="match status" value="1"/>
</dbReference>
<dbReference type="Gene3D" id="1.20.1260.10">
    <property type="match status" value="1"/>
</dbReference>
<feature type="compositionally biased region" description="Low complexity" evidence="1">
    <location>
        <begin position="80"/>
        <end position="99"/>
    </location>
</feature>
<dbReference type="InterPro" id="IPR025419">
    <property type="entry name" value="DUF4142"/>
</dbReference>
<feature type="domain" description="DUF4142" evidence="3">
    <location>
        <begin position="104"/>
        <end position="240"/>
    </location>
</feature>
<feature type="compositionally biased region" description="Basic and acidic residues" evidence="1">
    <location>
        <begin position="230"/>
        <end position="253"/>
    </location>
</feature>
<feature type="compositionally biased region" description="Low complexity" evidence="1">
    <location>
        <begin position="62"/>
        <end position="74"/>
    </location>
</feature>
<evidence type="ECO:0000256" key="1">
    <source>
        <dbReference type="SAM" id="MobiDB-lite"/>
    </source>
</evidence>
<dbReference type="EMBL" id="QGUB01000006">
    <property type="protein sequence ID" value="PWW45551.1"/>
    <property type="molecule type" value="Genomic_DNA"/>
</dbReference>
<evidence type="ECO:0000313" key="4">
    <source>
        <dbReference type="EMBL" id="PWW45551.1"/>
    </source>
</evidence>
<organism evidence="4 5">
    <name type="scientific">Melaminivora alkalimesophila</name>
    <dbReference type="NCBI Taxonomy" id="1165852"/>
    <lineage>
        <taxon>Bacteria</taxon>
        <taxon>Pseudomonadati</taxon>
        <taxon>Pseudomonadota</taxon>
        <taxon>Betaproteobacteria</taxon>
        <taxon>Burkholderiales</taxon>
        <taxon>Comamonadaceae</taxon>
        <taxon>Melaminivora</taxon>
    </lineage>
</organism>
<dbReference type="PANTHER" id="PTHR38593">
    <property type="entry name" value="BLR2558 PROTEIN"/>
    <property type="match status" value="1"/>
</dbReference>
<evidence type="ECO:0000313" key="5">
    <source>
        <dbReference type="Proteomes" id="UP000246483"/>
    </source>
</evidence>
<feature type="region of interest" description="Disordered" evidence="1">
    <location>
        <begin position="226"/>
        <end position="253"/>
    </location>
</feature>
<feature type="chain" id="PRO_5016238166" evidence="2">
    <location>
        <begin position="27"/>
        <end position="253"/>
    </location>
</feature>
<proteinExistence type="predicted"/>
<gene>
    <name evidence="4" type="ORF">DFR36_10640</name>
</gene>
<keyword evidence="5" id="KW-1185">Reference proteome</keyword>
<protein>
    <submittedName>
        <fullName evidence="4">Putative outer membrane protein</fullName>
    </submittedName>
</protein>
<dbReference type="Proteomes" id="UP000246483">
    <property type="component" value="Unassembled WGS sequence"/>
</dbReference>
<comment type="caution">
    <text evidence="4">The sequence shown here is derived from an EMBL/GenBank/DDBJ whole genome shotgun (WGS) entry which is preliminary data.</text>
</comment>
<name>A0A317RDY5_9BURK</name>
<reference evidence="4 5" key="1">
    <citation type="submission" date="2018-05" db="EMBL/GenBank/DDBJ databases">
        <title>Genomic Encyclopedia of Type Strains, Phase IV (KMG-IV): sequencing the most valuable type-strain genomes for metagenomic binning, comparative biology and taxonomic classification.</title>
        <authorList>
            <person name="Goeker M."/>
        </authorList>
    </citation>
    <scope>NUCLEOTIDE SEQUENCE [LARGE SCALE GENOMIC DNA]</scope>
    <source>
        <strain evidence="4 5">DSM 26006</strain>
    </source>
</reference>
<dbReference type="PANTHER" id="PTHR38593:SF1">
    <property type="entry name" value="BLR2558 PROTEIN"/>
    <property type="match status" value="1"/>
</dbReference>
<feature type="signal peptide" evidence="2">
    <location>
        <begin position="1"/>
        <end position="26"/>
    </location>
</feature>
<keyword evidence="2" id="KW-0732">Signal</keyword>
<dbReference type="InterPro" id="IPR012347">
    <property type="entry name" value="Ferritin-like"/>
</dbReference>
<dbReference type="RefSeq" id="WP_244909167.1">
    <property type="nucleotide sequence ID" value="NZ_QGUB01000006.1"/>
</dbReference>
<sequence length="253" mass="26434">MPMFCFRSTVALAAAAGLGLTGASWAQGTPPVIAPPASSITSPDTAPADRGGTSGDRPVQRPGGTAAPAGTAPAAPAPAAPATAPARTPAPAAPAQADGKPAHADAAFMNQAAQNGHLEVEAARLALQKSQNPEVREFAQRMIDDHTKAAQELGALATAKNHSLPDGPSLLQKGKLKLLGTHGDEKFDRSYIEDLGPKAHRETIELFEKGAREAHDPDVRAYAEKTLPTLREHLSMAEKLDRDTRSERKGTTR</sequence>
<evidence type="ECO:0000256" key="2">
    <source>
        <dbReference type="SAM" id="SignalP"/>
    </source>
</evidence>